<dbReference type="EMBL" id="JAGKQM010001751">
    <property type="protein sequence ID" value="KAH0851407.1"/>
    <property type="molecule type" value="Genomic_DNA"/>
</dbReference>
<dbReference type="Proteomes" id="UP000824890">
    <property type="component" value="Unassembled WGS sequence"/>
</dbReference>
<proteinExistence type="predicted"/>
<evidence type="ECO:0000313" key="2">
    <source>
        <dbReference type="Proteomes" id="UP000824890"/>
    </source>
</evidence>
<evidence type="ECO:0000313" key="1">
    <source>
        <dbReference type="EMBL" id="KAH0851407.1"/>
    </source>
</evidence>
<keyword evidence="2" id="KW-1185">Reference proteome</keyword>
<sequence length="123" mass="14229">MMNIQAWASSVKLKTPNYSLWVRMMKKNPRGKGVWSHTSDEAPWKICKVFAHVNERQPEAQSLSNKSYFKLEEKKGQKSQHCKEGLTKDRWWIFNPHLETNVLSISPHGLESQETSSGFLRGV</sequence>
<comment type="caution">
    <text evidence="1">The sequence shown here is derived from an EMBL/GenBank/DDBJ whole genome shotgun (WGS) entry which is preliminary data.</text>
</comment>
<organism evidence="1 2">
    <name type="scientific">Brassica napus</name>
    <name type="common">Rape</name>
    <dbReference type="NCBI Taxonomy" id="3708"/>
    <lineage>
        <taxon>Eukaryota</taxon>
        <taxon>Viridiplantae</taxon>
        <taxon>Streptophyta</taxon>
        <taxon>Embryophyta</taxon>
        <taxon>Tracheophyta</taxon>
        <taxon>Spermatophyta</taxon>
        <taxon>Magnoliopsida</taxon>
        <taxon>eudicotyledons</taxon>
        <taxon>Gunneridae</taxon>
        <taxon>Pentapetalae</taxon>
        <taxon>rosids</taxon>
        <taxon>malvids</taxon>
        <taxon>Brassicales</taxon>
        <taxon>Brassicaceae</taxon>
        <taxon>Brassiceae</taxon>
        <taxon>Brassica</taxon>
    </lineage>
</organism>
<protein>
    <submittedName>
        <fullName evidence="1">Uncharacterized protein</fullName>
    </submittedName>
</protein>
<gene>
    <name evidence="1" type="ORF">HID58_094766</name>
</gene>
<name>A0ABQ7X649_BRANA</name>
<accession>A0ABQ7X649</accession>
<reference evidence="1 2" key="1">
    <citation type="submission" date="2021-05" db="EMBL/GenBank/DDBJ databases">
        <title>Genome Assembly of Synthetic Allotetraploid Brassica napus Reveals Homoeologous Exchanges between Subgenomes.</title>
        <authorList>
            <person name="Davis J.T."/>
        </authorList>
    </citation>
    <scope>NUCLEOTIDE SEQUENCE [LARGE SCALE GENOMIC DNA]</scope>
    <source>
        <strain evidence="2">cv. Da-Ae</strain>
        <tissue evidence="1">Seedling</tissue>
    </source>
</reference>